<evidence type="ECO:0000313" key="2">
    <source>
        <dbReference type="Proteomes" id="UP000011864"/>
    </source>
</evidence>
<dbReference type="Proteomes" id="UP000011864">
    <property type="component" value="Chromosome"/>
</dbReference>
<evidence type="ECO:0000313" key="1">
    <source>
        <dbReference type="EMBL" id="AGH43954.1"/>
    </source>
</evidence>
<proteinExistence type="predicted"/>
<gene>
    <name evidence="1" type="ORF">C427_1845</name>
</gene>
<protein>
    <submittedName>
        <fullName evidence="1">Uncharacterized protein</fullName>
    </submittedName>
</protein>
<reference evidence="1 2" key="1">
    <citation type="journal article" date="2013" name="Genome Announc.">
        <title>Complete Genome Sequence of Glaciecola psychrophila Strain 170T.</title>
        <authorList>
            <person name="Yin J."/>
            <person name="Chen J."/>
            <person name="Liu G."/>
            <person name="Yu Y."/>
            <person name="Song L."/>
            <person name="Wang X."/>
            <person name="Qu X."/>
        </authorList>
    </citation>
    <scope>NUCLEOTIDE SEQUENCE [LARGE SCALE GENOMIC DNA]</scope>
    <source>
        <strain evidence="1 2">170</strain>
    </source>
</reference>
<dbReference type="AlphaFoldDB" id="K7A9F4"/>
<dbReference type="EMBL" id="CP003837">
    <property type="protein sequence ID" value="AGH43954.1"/>
    <property type="molecule type" value="Genomic_DNA"/>
</dbReference>
<keyword evidence="2" id="KW-1185">Reference proteome</keyword>
<dbReference type="HOGENOM" id="CLU_3101851_0_0_6"/>
<name>K7A9F4_9ALTE</name>
<accession>K7A9F4</accession>
<dbReference type="KEGG" id="gps:C427_1845"/>
<organism evidence="1 2">
    <name type="scientific">Paraglaciecola psychrophila 170</name>
    <dbReference type="NCBI Taxonomy" id="1129794"/>
    <lineage>
        <taxon>Bacteria</taxon>
        <taxon>Pseudomonadati</taxon>
        <taxon>Pseudomonadota</taxon>
        <taxon>Gammaproteobacteria</taxon>
        <taxon>Alteromonadales</taxon>
        <taxon>Alteromonadaceae</taxon>
        <taxon>Paraglaciecola</taxon>
    </lineage>
</organism>
<sequence length="51" mass="5690">MQNPLTIIKKPTLSGLGVSCKNINNKILKSINIGSLNHQFALMKKRMLIII</sequence>